<proteinExistence type="predicted"/>
<protein>
    <submittedName>
        <fullName evidence="1">Uncharacterized protein</fullName>
    </submittedName>
</protein>
<dbReference type="InterPro" id="IPR045722">
    <property type="entry name" value="DUF6076"/>
</dbReference>
<sequence length="373" mass="41439">MATPIIDHNLLTLDYWQDSVTYEGKTVPGGTIGCEALNIPDTLREKLAQASIPLQKIVAAIKENNLTAELLRPAKGSVLHMIQHAKDTPPFSRADAAYYNGRVEHIFSEEGIQNTLAYVQAAAVVGLLATFNEQFRQGVGITKIITLAEELPATIRNYKSGMTAFADELHKGKRTPDGYAQVFGRIFSGQPKLSLDDKSWQAFSNTTIQYVSSVRSAQDAPQLMRRMHYMSFVSMFRSDLYEGLCVGHAPRKCAVCGKWFLTTDARYAKYCDGLAPGDKRRRTCRQVGNLRGREQRELAADHPIKKIYTKRFNTITQYLGRGTLDEQTAAAMKALAKSKLEKALQDSGYAQGGYAAEMEQAALLAEVKETIER</sequence>
<dbReference type="EMBL" id="WGGT01000019">
    <property type="protein sequence ID" value="MVQ46876.1"/>
    <property type="molecule type" value="Genomic_DNA"/>
</dbReference>
<dbReference type="EMBL" id="CYXZ01000029">
    <property type="protein sequence ID" value="CUN28205.1"/>
    <property type="molecule type" value="Genomic_DNA"/>
</dbReference>
<name>A0A173VPY6_9FIRM</name>
<evidence type="ECO:0000313" key="3">
    <source>
        <dbReference type="Proteomes" id="UP000095350"/>
    </source>
</evidence>
<dbReference type="AlphaFoldDB" id="A0A173VPY6"/>
<evidence type="ECO:0000313" key="2">
    <source>
        <dbReference type="EMBL" id="MVQ46876.1"/>
    </source>
</evidence>
<dbReference type="PaxDb" id="166486-ERS852572_03176"/>
<dbReference type="Pfam" id="PF19553">
    <property type="entry name" value="DUF6076"/>
    <property type="match status" value="1"/>
</dbReference>
<evidence type="ECO:0000313" key="4">
    <source>
        <dbReference type="Proteomes" id="UP000479531"/>
    </source>
</evidence>
<reference evidence="2 4" key="2">
    <citation type="submission" date="2019-10" db="EMBL/GenBank/DDBJ databases">
        <title>Roseburia spp. ameliorate alcoholic fatty liver via restoration of gut barrier function.</title>
        <authorList>
            <person name="Seo B."/>
            <person name="Ko G."/>
        </authorList>
    </citation>
    <scope>NUCLEOTIDE SEQUENCE [LARGE SCALE GENOMIC DNA]</scope>
    <source>
        <strain evidence="2 4">SNUG30017</strain>
    </source>
</reference>
<dbReference type="Proteomes" id="UP000479531">
    <property type="component" value="Unassembled WGS sequence"/>
</dbReference>
<dbReference type="OrthoDB" id="1816313at2"/>
<organism evidence="1 3">
    <name type="scientific">Roseburia intestinalis</name>
    <dbReference type="NCBI Taxonomy" id="166486"/>
    <lineage>
        <taxon>Bacteria</taxon>
        <taxon>Bacillati</taxon>
        <taxon>Bacillota</taxon>
        <taxon>Clostridia</taxon>
        <taxon>Lachnospirales</taxon>
        <taxon>Lachnospiraceae</taxon>
        <taxon>Roseburia</taxon>
    </lineage>
</organism>
<evidence type="ECO:0000313" key="1">
    <source>
        <dbReference type="EMBL" id="CUN28205.1"/>
    </source>
</evidence>
<reference evidence="1 3" key="1">
    <citation type="submission" date="2015-09" db="EMBL/GenBank/DDBJ databases">
        <authorList>
            <consortium name="Pathogen Informatics"/>
        </authorList>
    </citation>
    <scope>NUCLEOTIDE SEQUENCE [LARGE SCALE GENOMIC DNA]</scope>
    <source>
        <strain evidence="1 3">2789STDY5834960</strain>
    </source>
</reference>
<dbReference type="Proteomes" id="UP000095350">
    <property type="component" value="Unassembled WGS sequence"/>
</dbReference>
<dbReference type="RefSeq" id="WP_055195624.1">
    <property type="nucleotide sequence ID" value="NZ_CABIYH010000029.1"/>
</dbReference>
<dbReference type="STRING" id="166486.ERS852572_03176"/>
<gene>
    <name evidence="1" type="ORF">ERS852572_03176</name>
    <name evidence="2" type="ORF">GCK47_14520</name>
</gene>
<accession>A0A173VPY6</accession>